<evidence type="ECO:0000313" key="3">
    <source>
        <dbReference type="Proteomes" id="UP001357485"/>
    </source>
</evidence>
<evidence type="ECO:0000313" key="2">
    <source>
        <dbReference type="EMBL" id="KAK5278372.1"/>
    </source>
</evidence>
<organism evidence="2 3">
    <name type="scientific">Cryomyces antarcticus</name>
    <dbReference type="NCBI Taxonomy" id="329879"/>
    <lineage>
        <taxon>Eukaryota</taxon>
        <taxon>Fungi</taxon>
        <taxon>Dikarya</taxon>
        <taxon>Ascomycota</taxon>
        <taxon>Pezizomycotina</taxon>
        <taxon>Dothideomycetes</taxon>
        <taxon>Dothideomycetes incertae sedis</taxon>
        <taxon>Cryomyces</taxon>
    </lineage>
</organism>
<feature type="region of interest" description="Disordered" evidence="1">
    <location>
        <begin position="1"/>
        <end position="118"/>
    </location>
</feature>
<feature type="non-terminal residue" evidence="2">
    <location>
        <position position="1"/>
    </location>
</feature>
<comment type="caution">
    <text evidence="2">The sequence shown here is derived from an EMBL/GenBank/DDBJ whole genome shotgun (WGS) entry which is preliminary data.</text>
</comment>
<sequence length="118" mass="12805">APYPHQTQQPPNNASLRQPQHNPPIRAPHPHDDPDPPPQRPRHVVRPAQARDEVLQGPDVLGARLRRVPHRAAHRPVQPAGRHGGAGGRRHRRRGAHGGPGADFHERQGEGDGGGEGP</sequence>
<feature type="non-terminal residue" evidence="2">
    <location>
        <position position="118"/>
    </location>
</feature>
<protein>
    <submittedName>
        <fullName evidence="2">Uncharacterized protein</fullName>
    </submittedName>
</protein>
<dbReference type="EMBL" id="JAVRRA010002117">
    <property type="protein sequence ID" value="KAK5278372.1"/>
    <property type="molecule type" value="Genomic_DNA"/>
</dbReference>
<keyword evidence="3" id="KW-1185">Reference proteome</keyword>
<evidence type="ECO:0000256" key="1">
    <source>
        <dbReference type="SAM" id="MobiDB-lite"/>
    </source>
</evidence>
<gene>
    <name evidence="2" type="ORF">LTR16_008693</name>
</gene>
<proteinExistence type="predicted"/>
<accession>A0ABR0M367</accession>
<dbReference type="Proteomes" id="UP001357485">
    <property type="component" value="Unassembled WGS sequence"/>
</dbReference>
<name>A0ABR0M367_9PEZI</name>
<reference evidence="2 3" key="1">
    <citation type="submission" date="2023-08" db="EMBL/GenBank/DDBJ databases">
        <title>Black Yeasts Isolated from many extreme environments.</title>
        <authorList>
            <person name="Coleine C."/>
            <person name="Stajich J.E."/>
            <person name="Selbmann L."/>
        </authorList>
    </citation>
    <scope>NUCLEOTIDE SEQUENCE [LARGE SCALE GENOMIC DNA]</scope>
    <source>
        <strain evidence="2 3">CCFEE 536</strain>
    </source>
</reference>
<feature type="compositionally biased region" description="Polar residues" evidence="1">
    <location>
        <begin position="1"/>
        <end position="20"/>
    </location>
</feature>
<feature type="compositionally biased region" description="Basic residues" evidence="1">
    <location>
        <begin position="64"/>
        <end position="74"/>
    </location>
</feature>